<dbReference type="SMART" id="SM00859">
    <property type="entry name" value="Semialdhyde_dh"/>
    <property type="match status" value="1"/>
</dbReference>
<evidence type="ECO:0000256" key="2">
    <source>
        <dbReference type="ARBA" id="ARBA00022605"/>
    </source>
</evidence>
<dbReference type="Gene3D" id="3.30.360.10">
    <property type="entry name" value="Dihydrodipicolinate Reductase, domain 2"/>
    <property type="match status" value="1"/>
</dbReference>
<keyword evidence="1 5" id="KW-0055">Arginine biosynthesis</keyword>
<dbReference type="GO" id="GO:0006526">
    <property type="term" value="P:L-arginine biosynthetic process"/>
    <property type="evidence" value="ECO:0007669"/>
    <property type="project" value="UniProtKB-UniRule"/>
</dbReference>
<dbReference type="STRING" id="579105.SAMN04488096_101286"/>
<evidence type="ECO:0000313" key="8">
    <source>
        <dbReference type="EMBL" id="SHI36336.1"/>
    </source>
</evidence>
<dbReference type="InterPro" id="IPR036291">
    <property type="entry name" value="NAD(P)-bd_dom_sf"/>
</dbReference>
<evidence type="ECO:0000256" key="1">
    <source>
        <dbReference type="ARBA" id="ARBA00022571"/>
    </source>
</evidence>
<evidence type="ECO:0000256" key="5">
    <source>
        <dbReference type="HAMAP-Rule" id="MF_00150"/>
    </source>
</evidence>
<dbReference type="GO" id="GO:0070401">
    <property type="term" value="F:NADP+ binding"/>
    <property type="evidence" value="ECO:0007669"/>
    <property type="project" value="InterPro"/>
</dbReference>
<dbReference type="GO" id="GO:0003942">
    <property type="term" value="F:N-acetyl-gamma-glutamyl-phosphate reductase activity"/>
    <property type="evidence" value="ECO:0007669"/>
    <property type="project" value="UniProtKB-UniRule"/>
</dbReference>
<dbReference type="Gene3D" id="3.40.50.720">
    <property type="entry name" value="NAD(P)-binding Rossmann-like Domain"/>
    <property type="match status" value="1"/>
</dbReference>
<keyword evidence="5" id="KW-0963">Cytoplasm</keyword>
<keyword evidence="9" id="KW-1185">Reference proteome</keyword>
<evidence type="ECO:0000256" key="6">
    <source>
        <dbReference type="PROSITE-ProRule" id="PRU10010"/>
    </source>
</evidence>
<dbReference type="CDD" id="cd23934">
    <property type="entry name" value="AGPR_1_C"/>
    <property type="match status" value="1"/>
</dbReference>
<dbReference type="EC" id="1.2.1.38" evidence="5"/>
<dbReference type="Pfam" id="PF22698">
    <property type="entry name" value="Semialdhyde_dhC_1"/>
    <property type="match status" value="1"/>
</dbReference>
<dbReference type="CDD" id="cd17895">
    <property type="entry name" value="AGPR_1_N"/>
    <property type="match status" value="1"/>
</dbReference>
<feature type="domain" description="Semialdehyde dehydrogenase NAD-binding" evidence="7">
    <location>
        <begin position="3"/>
        <end position="126"/>
    </location>
</feature>
<protein>
    <recommendedName>
        <fullName evidence="5">N-acetyl-gamma-glutamyl-phosphate reductase</fullName>
        <shortName evidence="5">AGPR</shortName>
        <ecNumber evidence="5">1.2.1.38</ecNumber>
    </recommendedName>
    <alternativeName>
        <fullName evidence="5">N-acetyl-glutamate semialdehyde dehydrogenase</fullName>
        <shortName evidence="5">NAGSA dehydrogenase</shortName>
    </alternativeName>
</protein>
<dbReference type="AlphaFoldDB" id="A0A1M6AIP0"/>
<dbReference type="InterPro" id="IPR058924">
    <property type="entry name" value="AGPR_dimerisation_dom"/>
</dbReference>
<evidence type="ECO:0000313" key="9">
    <source>
        <dbReference type="Proteomes" id="UP000184225"/>
    </source>
</evidence>
<accession>A0A1M6AIP0</accession>
<name>A0A1M6AIP0_9FLAO</name>
<organism evidence="8 9">
    <name type="scientific">Mesonia phycicola</name>
    <dbReference type="NCBI Taxonomy" id="579105"/>
    <lineage>
        <taxon>Bacteria</taxon>
        <taxon>Pseudomonadati</taxon>
        <taxon>Bacteroidota</taxon>
        <taxon>Flavobacteriia</taxon>
        <taxon>Flavobacteriales</taxon>
        <taxon>Flavobacteriaceae</taxon>
        <taxon>Mesonia</taxon>
    </lineage>
</organism>
<keyword evidence="4 5" id="KW-0560">Oxidoreductase</keyword>
<sequence length="324" mass="36464">MIKVGIVGSTGYVAGELIRCLQHHPKVEVDFLYSHSQPGELVGSIHQDLGYLDLQFTDQVNAEVDVLFLCLGHGNSKKFLEKYSFAKTTKIIDLSNDFRLNKDAVFQEKEFVYGLVEANKEKIKQAKHIANPGCFATAIQLALLPLAKNELLKDELHIHALTGSTGAGQKLTETSHFSWRNQNVSIYKAFQHQHLDEIGETLKDLQSGFSEEINFLPLRGDFTRGIFASVYTKSSLSQEELFQHYKTYYQDSEFVHVTEETINLKQVVNTNMAFIQVQKIDGKVLITSVIDNLLKGAAGQAIQNMNLLFDFPENAGLQLKANYF</sequence>
<evidence type="ECO:0000259" key="7">
    <source>
        <dbReference type="SMART" id="SM00859"/>
    </source>
</evidence>
<dbReference type="Proteomes" id="UP000184225">
    <property type="component" value="Unassembled WGS sequence"/>
</dbReference>
<dbReference type="EMBL" id="FQYY01000001">
    <property type="protein sequence ID" value="SHI36336.1"/>
    <property type="molecule type" value="Genomic_DNA"/>
</dbReference>
<comment type="catalytic activity">
    <reaction evidence="5">
        <text>N-acetyl-L-glutamate 5-semialdehyde + phosphate + NADP(+) = N-acetyl-L-glutamyl 5-phosphate + NADPH + H(+)</text>
        <dbReference type="Rhea" id="RHEA:21588"/>
        <dbReference type="ChEBI" id="CHEBI:15378"/>
        <dbReference type="ChEBI" id="CHEBI:29123"/>
        <dbReference type="ChEBI" id="CHEBI:43474"/>
        <dbReference type="ChEBI" id="CHEBI:57783"/>
        <dbReference type="ChEBI" id="CHEBI:57936"/>
        <dbReference type="ChEBI" id="CHEBI:58349"/>
        <dbReference type="EC" id="1.2.1.38"/>
    </reaction>
</comment>
<dbReference type="GO" id="GO:0005737">
    <property type="term" value="C:cytoplasm"/>
    <property type="evidence" value="ECO:0007669"/>
    <property type="project" value="UniProtKB-SubCell"/>
</dbReference>
<dbReference type="NCBIfam" id="TIGR01850">
    <property type="entry name" value="argC"/>
    <property type="match status" value="1"/>
</dbReference>
<evidence type="ECO:0000256" key="4">
    <source>
        <dbReference type="ARBA" id="ARBA00023002"/>
    </source>
</evidence>
<dbReference type="PANTHER" id="PTHR32338:SF10">
    <property type="entry name" value="N-ACETYL-GAMMA-GLUTAMYL-PHOSPHATE REDUCTASE, CHLOROPLASTIC-RELATED"/>
    <property type="match status" value="1"/>
</dbReference>
<dbReference type="HAMAP" id="MF_00150">
    <property type="entry name" value="ArgC_type1"/>
    <property type="match status" value="1"/>
</dbReference>
<dbReference type="UniPathway" id="UPA00068">
    <property type="reaction ID" value="UER00108"/>
</dbReference>
<evidence type="ECO:0000256" key="3">
    <source>
        <dbReference type="ARBA" id="ARBA00022857"/>
    </source>
</evidence>
<keyword evidence="3 5" id="KW-0521">NADP</keyword>
<proteinExistence type="inferred from homology"/>
<dbReference type="PROSITE" id="PS01224">
    <property type="entry name" value="ARGC"/>
    <property type="match status" value="1"/>
</dbReference>
<comment type="function">
    <text evidence="5">Catalyzes the NADPH-dependent reduction of N-acetyl-5-glutamyl phosphate to yield N-acetyl-L-glutamate 5-semialdehyde.</text>
</comment>
<comment type="subcellular location">
    <subcellularLocation>
        <location evidence="5">Cytoplasm</location>
    </subcellularLocation>
</comment>
<dbReference type="SUPFAM" id="SSF51735">
    <property type="entry name" value="NAD(P)-binding Rossmann-fold domains"/>
    <property type="match status" value="1"/>
</dbReference>
<dbReference type="PANTHER" id="PTHR32338">
    <property type="entry name" value="N-ACETYL-GAMMA-GLUTAMYL-PHOSPHATE REDUCTASE, CHLOROPLASTIC-RELATED-RELATED"/>
    <property type="match status" value="1"/>
</dbReference>
<dbReference type="InterPro" id="IPR000534">
    <property type="entry name" value="Semialdehyde_DH_NAD-bd"/>
</dbReference>
<dbReference type="InterPro" id="IPR000706">
    <property type="entry name" value="AGPR_type-1"/>
</dbReference>
<comment type="pathway">
    <text evidence="5">Amino-acid biosynthesis; L-arginine biosynthesis; N(2)-acetyl-L-ornithine from L-glutamate: step 3/4.</text>
</comment>
<reference evidence="8 9" key="1">
    <citation type="submission" date="2016-11" db="EMBL/GenBank/DDBJ databases">
        <authorList>
            <person name="Jaros S."/>
            <person name="Januszkiewicz K."/>
            <person name="Wedrychowicz H."/>
        </authorList>
    </citation>
    <scope>NUCLEOTIDE SEQUENCE [LARGE SCALE GENOMIC DNA]</scope>
    <source>
        <strain evidence="8 9">DSM 21425</strain>
    </source>
</reference>
<dbReference type="GO" id="GO:0051287">
    <property type="term" value="F:NAD binding"/>
    <property type="evidence" value="ECO:0007669"/>
    <property type="project" value="InterPro"/>
</dbReference>
<dbReference type="Pfam" id="PF01118">
    <property type="entry name" value="Semialdhyde_dh"/>
    <property type="match status" value="1"/>
</dbReference>
<dbReference type="OrthoDB" id="9801289at2"/>
<comment type="similarity">
    <text evidence="5">Belongs to the NAGSA dehydrogenase family. Type 1 subfamily.</text>
</comment>
<dbReference type="SUPFAM" id="SSF55347">
    <property type="entry name" value="Glyceraldehyde-3-phosphate dehydrogenase-like, C-terminal domain"/>
    <property type="match status" value="1"/>
</dbReference>
<dbReference type="InterPro" id="IPR050085">
    <property type="entry name" value="AGPR"/>
</dbReference>
<keyword evidence="2 5" id="KW-0028">Amino-acid biosynthesis</keyword>
<gene>
    <name evidence="5" type="primary">argC</name>
    <name evidence="8" type="ORF">SAMN04488096_101286</name>
</gene>
<dbReference type="RefSeq" id="WP_073147472.1">
    <property type="nucleotide sequence ID" value="NZ_FQYY01000001.1"/>
</dbReference>
<feature type="active site" evidence="5 6">
    <location>
        <position position="134"/>
    </location>
</feature>
<dbReference type="InterPro" id="IPR023013">
    <property type="entry name" value="AGPR_AS"/>
</dbReference>